<accession>A0ACB8A958</accession>
<sequence>MTTPSTLVPRQGSKALVLEECKIDAYIVDIHSLVTIAQTFSNPSDSAANHVTYTFSMLSGAAIFEFKMIRQDGTEVVGIVKEREQAQKEMNAAIAAGQTAAHGEEQTKDIFSIGVGNLRPREKITIKLSYINPLIDDETKDQVRFTIPRAYMERYGYAPTPKVSNANIRNNIPWTMNIRIQQVTAIQSITSPGRFKMNVRLGRMPGVAESAGPDANFATVTVERTYVSGREQDFVLVITAKDLDAPRAFVEPHPYPNNLTEALGITFVPRMPVAVAPGGMEYIVLVDRSGSMSGVKMQMTRATLNVLLQNLPGIGSYINIFSYGSSVSSLWTKSQPYNTVTARKAKEHINGMTANYGGTDIRGALSALYASLSYKLVRPVSIFLLTDGGVYDVKSCMTKIETENRDRASVANFIRVFTVGLGNGVSTETCDGIARAGGGVALYITTPEEKYLPKCQRLVRAAQMAPMTDIRVAWQRQRTAQGAPPTAAQLRPGLKVFDPDYEYDDNHGPLPPVTLPGPDPPLHQAPSNIPTFFPSTRARIFAIVPKGTATTEPKITFTGSVPALGEKIDDEATVHTKFQTGLLIHTSAAKALITELEDGSSPYFKDPKSARAEIVRLGTTYGLTSRYTSFLAVDNGQ</sequence>
<reference evidence="1" key="1">
    <citation type="journal article" date="2021" name="New Phytol.">
        <title>Evolutionary innovations through gain and loss of genes in the ectomycorrhizal Boletales.</title>
        <authorList>
            <person name="Wu G."/>
            <person name="Miyauchi S."/>
            <person name="Morin E."/>
            <person name="Kuo A."/>
            <person name="Drula E."/>
            <person name="Varga T."/>
            <person name="Kohler A."/>
            <person name="Feng B."/>
            <person name="Cao Y."/>
            <person name="Lipzen A."/>
            <person name="Daum C."/>
            <person name="Hundley H."/>
            <person name="Pangilinan J."/>
            <person name="Johnson J."/>
            <person name="Barry K."/>
            <person name="LaButti K."/>
            <person name="Ng V."/>
            <person name="Ahrendt S."/>
            <person name="Min B."/>
            <person name="Choi I.G."/>
            <person name="Park H."/>
            <person name="Plett J.M."/>
            <person name="Magnuson J."/>
            <person name="Spatafora J.W."/>
            <person name="Nagy L.G."/>
            <person name="Henrissat B."/>
            <person name="Grigoriev I.V."/>
            <person name="Yang Z.L."/>
            <person name="Xu J."/>
            <person name="Martin F.M."/>
        </authorList>
    </citation>
    <scope>NUCLEOTIDE SEQUENCE</scope>
    <source>
        <strain evidence="1">ATCC 28755</strain>
    </source>
</reference>
<evidence type="ECO:0000313" key="1">
    <source>
        <dbReference type="EMBL" id="KAH7909915.1"/>
    </source>
</evidence>
<gene>
    <name evidence="1" type="ORF">BJ138DRAFT_1009872</name>
</gene>
<protein>
    <submittedName>
        <fullName evidence="1">Uncharacterized protein</fullName>
    </submittedName>
</protein>
<dbReference type="EMBL" id="MU267735">
    <property type="protein sequence ID" value="KAH7909915.1"/>
    <property type="molecule type" value="Genomic_DNA"/>
</dbReference>
<comment type="caution">
    <text evidence="1">The sequence shown here is derived from an EMBL/GenBank/DDBJ whole genome shotgun (WGS) entry which is preliminary data.</text>
</comment>
<proteinExistence type="predicted"/>
<name>A0ACB8A958_9AGAM</name>
<keyword evidence="2" id="KW-1185">Reference proteome</keyword>
<organism evidence="1 2">
    <name type="scientific">Hygrophoropsis aurantiaca</name>
    <dbReference type="NCBI Taxonomy" id="72124"/>
    <lineage>
        <taxon>Eukaryota</taxon>
        <taxon>Fungi</taxon>
        <taxon>Dikarya</taxon>
        <taxon>Basidiomycota</taxon>
        <taxon>Agaricomycotina</taxon>
        <taxon>Agaricomycetes</taxon>
        <taxon>Agaricomycetidae</taxon>
        <taxon>Boletales</taxon>
        <taxon>Coniophorineae</taxon>
        <taxon>Hygrophoropsidaceae</taxon>
        <taxon>Hygrophoropsis</taxon>
    </lineage>
</organism>
<dbReference type="Proteomes" id="UP000790377">
    <property type="component" value="Unassembled WGS sequence"/>
</dbReference>
<evidence type="ECO:0000313" key="2">
    <source>
        <dbReference type="Proteomes" id="UP000790377"/>
    </source>
</evidence>
<feature type="non-terminal residue" evidence="1">
    <location>
        <position position="637"/>
    </location>
</feature>